<dbReference type="Proteomes" id="UP000284841">
    <property type="component" value="Unassembled WGS sequence"/>
</dbReference>
<dbReference type="InterPro" id="IPR024269">
    <property type="entry name" value="DUF3791"/>
</dbReference>
<gene>
    <name evidence="1" type="ORF">DW099_07490</name>
</gene>
<evidence type="ECO:0000313" key="1">
    <source>
        <dbReference type="EMBL" id="RHJ88743.1"/>
    </source>
</evidence>
<organism evidence="1 2">
    <name type="scientific">Emergencia timonensis</name>
    <dbReference type="NCBI Taxonomy" id="1776384"/>
    <lineage>
        <taxon>Bacteria</taxon>
        <taxon>Bacillati</taxon>
        <taxon>Bacillota</taxon>
        <taxon>Clostridia</taxon>
        <taxon>Peptostreptococcales</taxon>
        <taxon>Anaerovoracaceae</taxon>
        <taxon>Emergencia</taxon>
    </lineage>
</organism>
<protein>
    <submittedName>
        <fullName evidence="1">DUF3791 domain-containing protein</fullName>
    </submittedName>
</protein>
<sequence>MFSNEVYALFERGGVLKLLEDEYEDLHGMSMEYMMQFIDDSISRFYGYSETTADYNKRNWQRFWRCFLYHRYQR</sequence>
<keyword evidence="2" id="KW-1185">Reference proteome</keyword>
<proteinExistence type="predicted"/>
<dbReference type="OrthoDB" id="1046246at2"/>
<dbReference type="EMBL" id="QRMS01000002">
    <property type="protein sequence ID" value="RHJ88743.1"/>
    <property type="molecule type" value="Genomic_DNA"/>
</dbReference>
<comment type="caution">
    <text evidence="1">The sequence shown here is derived from an EMBL/GenBank/DDBJ whole genome shotgun (WGS) entry which is preliminary data.</text>
</comment>
<name>A0A415E517_9FIRM</name>
<evidence type="ECO:0000313" key="2">
    <source>
        <dbReference type="Proteomes" id="UP000284841"/>
    </source>
</evidence>
<dbReference type="RefSeq" id="WP_074038140.1">
    <property type="nucleotide sequence ID" value="NZ_CATXAO010000001.1"/>
</dbReference>
<accession>A0A415E517</accession>
<dbReference type="Pfam" id="PF12668">
    <property type="entry name" value="DUF3791"/>
    <property type="match status" value="1"/>
</dbReference>
<dbReference type="AlphaFoldDB" id="A0A415E517"/>
<reference evidence="1 2" key="1">
    <citation type="submission" date="2018-08" db="EMBL/GenBank/DDBJ databases">
        <title>A genome reference for cultivated species of the human gut microbiota.</title>
        <authorList>
            <person name="Zou Y."/>
            <person name="Xue W."/>
            <person name="Luo G."/>
        </authorList>
    </citation>
    <scope>NUCLEOTIDE SEQUENCE [LARGE SCALE GENOMIC DNA]</scope>
    <source>
        <strain evidence="1 2">AM07-24</strain>
    </source>
</reference>